<reference evidence="2 3" key="1">
    <citation type="submission" date="2019-10" db="EMBL/GenBank/DDBJ databases">
        <title>Genome sequencing of Lactobacillus manihotivorans.</title>
        <authorList>
            <person name="Kim K."/>
        </authorList>
    </citation>
    <scope>NUCLEOTIDE SEQUENCE [LARGE SCALE GENOMIC DNA]</scope>
    <source>
        <strain evidence="2 3">LM010</strain>
    </source>
</reference>
<protein>
    <submittedName>
        <fullName evidence="2">Uncharacterized protein</fullName>
    </submittedName>
</protein>
<feature type="compositionally biased region" description="Low complexity" evidence="1">
    <location>
        <begin position="68"/>
        <end position="86"/>
    </location>
</feature>
<evidence type="ECO:0000313" key="2">
    <source>
        <dbReference type="EMBL" id="QFQ92889.1"/>
    </source>
</evidence>
<sequence>MIQERNQDGEDHLKAVQANQLNKGLFEADSPQEMAYLVKTYGYSAVDKEDERKYQQAPDVKAAAPRKQASALAQQATQAAAQAVAQ</sequence>
<evidence type="ECO:0000256" key="1">
    <source>
        <dbReference type="SAM" id="MobiDB-lite"/>
    </source>
</evidence>
<dbReference type="AlphaFoldDB" id="A0A5P8JW26"/>
<dbReference type="RefSeq" id="WP_152164857.1">
    <property type="nucleotide sequence ID" value="NZ_CP045068.1"/>
</dbReference>
<feature type="region of interest" description="Disordered" evidence="1">
    <location>
        <begin position="49"/>
        <end position="86"/>
    </location>
</feature>
<proteinExistence type="predicted"/>
<evidence type="ECO:0000313" key="3">
    <source>
        <dbReference type="Proteomes" id="UP000388452"/>
    </source>
</evidence>
<gene>
    <name evidence="2" type="ORF">LM010_16525</name>
</gene>
<organism evidence="2 3">
    <name type="scientific">Lacticaseibacillus manihotivorans</name>
    <dbReference type="NCBI Taxonomy" id="88233"/>
    <lineage>
        <taxon>Bacteria</taxon>
        <taxon>Bacillati</taxon>
        <taxon>Bacillota</taxon>
        <taxon>Bacilli</taxon>
        <taxon>Lactobacillales</taxon>
        <taxon>Lactobacillaceae</taxon>
        <taxon>Lacticaseibacillus</taxon>
    </lineage>
</organism>
<accession>A0A5P8JW26</accession>
<dbReference type="Proteomes" id="UP000388452">
    <property type="component" value="Chromosome"/>
</dbReference>
<name>A0A5P8JW26_9LACO</name>
<dbReference type="EMBL" id="CP045068">
    <property type="protein sequence ID" value="QFQ92889.1"/>
    <property type="molecule type" value="Genomic_DNA"/>
</dbReference>